<dbReference type="EMBL" id="FOWW01000012">
    <property type="protein sequence ID" value="SFQ66465.1"/>
    <property type="molecule type" value="Genomic_DNA"/>
</dbReference>
<dbReference type="AlphaFoldDB" id="A0A1I6ACS0"/>
<name>A0A1I6ACS0_9PSEU</name>
<dbReference type="STRING" id="587909.SAMN05421810_11211"/>
<reference evidence="2" key="1">
    <citation type="submission" date="2016-10" db="EMBL/GenBank/DDBJ databases">
        <authorList>
            <person name="Varghese N."/>
            <person name="Submissions S."/>
        </authorList>
    </citation>
    <scope>NUCLEOTIDE SEQUENCE [LARGE SCALE GENOMIC DNA]</scope>
    <source>
        <strain evidence="2">CGMCC 4.5579</strain>
    </source>
</reference>
<evidence type="ECO:0008006" key="3">
    <source>
        <dbReference type="Google" id="ProtNLM"/>
    </source>
</evidence>
<dbReference type="Proteomes" id="UP000198727">
    <property type="component" value="Unassembled WGS sequence"/>
</dbReference>
<gene>
    <name evidence="1" type="ORF">SAMN05421810_11211</name>
</gene>
<sequence length="483" mass="53229">MRGDETDPTGGRDPRKIARRSLDGAFRRSTHWLRTFRPFTAWLEGLSPHGPFVGQLDIAATELRRLGREIGRIPESSLTAPQRMMLWQVAAWTRTQRKWLATTVTSGSAVLETVLLGCVCLEEDDENELDPRLVEDYLVGLLRSTDPEARRPTITPRGRTILRLAARHGLRRLVDELDRGLVEHPPLGTIHAPTPPGVPDLKPQVVVDTLLRAVREHAAASGRSHRSSPNFRRLVADGVLDVSATISYLADRLNPPWLADGLRLPRIRRGGPAATLLAPHAFFRYAKGAGDVFHRPVPIDTTGDPDRDLRAQVLMIAHEVLPGHALHHQQAVSSLGLEHAAVLRDGHGVEGWAVWAEGLVSVSLPEMVETVLWFRVKRLLPLAMAALRHHRGHDAARRLLVEVARASPTLFTAAPAGHQLRVTNGAYGAAYLRTLELLGEPVNWTAPRANRAWLRAYLGAGGMSPERSAVVADVMTNPVTFHN</sequence>
<proteinExistence type="predicted"/>
<keyword evidence="2" id="KW-1185">Reference proteome</keyword>
<organism evidence="1 2">
    <name type="scientific">Amycolatopsis arida</name>
    <dbReference type="NCBI Taxonomy" id="587909"/>
    <lineage>
        <taxon>Bacteria</taxon>
        <taxon>Bacillati</taxon>
        <taxon>Actinomycetota</taxon>
        <taxon>Actinomycetes</taxon>
        <taxon>Pseudonocardiales</taxon>
        <taxon>Pseudonocardiaceae</taxon>
        <taxon>Amycolatopsis</taxon>
    </lineage>
</organism>
<accession>A0A1I6ACS0</accession>
<evidence type="ECO:0000313" key="2">
    <source>
        <dbReference type="Proteomes" id="UP000198727"/>
    </source>
</evidence>
<evidence type="ECO:0000313" key="1">
    <source>
        <dbReference type="EMBL" id="SFQ66465.1"/>
    </source>
</evidence>
<protein>
    <recommendedName>
        <fullName evidence="3">DUF885 domain-containing protein</fullName>
    </recommendedName>
</protein>